<feature type="region of interest" description="Disordered" evidence="1">
    <location>
        <begin position="1"/>
        <end position="291"/>
    </location>
</feature>
<dbReference type="Proteomes" id="UP000243797">
    <property type="component" value="Unassembled WGS sequence"/>
</dbReference>
<name>A0A2K1QFE4_9PEZI</name>
<feature type="compositionally biased region" description="Low complexity" evidence="1">
    <location>
        <begin position="228"/>
        <end position="251"/>
    </location>
</feature>
<evidence type="ECO:0000313" key="2">
    <source>
        <dbReference type="EMBL" id="PNS13745.1"/>
    </source>
</evidence>
<reference evidence="2 3" key="1">
    <citation type="submission" date="2017-06" db="EMBL/GenBank/DDBJ databases">
        <title>Draft genome sequence of a variant of Elsinoe murrayae.</title>
        <authorList>
            <person name="Cheng Q."/>
        </authorList>
    </citation>
    <scope>NUCLEOTIDE SEQUENCE [LARGE SCALE GENOMIC DNA]</scope>
    <source>
        <strain evidence="2 3">CQ-2017a</strain>
    </source>
</reference>
<dbReference type="EMBL" id="NKHZ01000094">
    <property type="protein sequence ID" value="PNS13745.1"/>
    <property type="molecule type" value="Genomic_DNA"/>
</dbReference>
<gene>
    <name evidence="2" type="ORF">CAC42_3238</name>
</gene>
<proteinExistence type="predicted"/>
<dbReference type="OrthoDB" id="5380416at2759"/>
<evidence type="ECO:0000313" key="3">
    <source>
        <dbReference type="Proteomes" id="UP000243797"/>
    </source>
</evidence>
<dbReference type="InParanoid" id="A0A2K1QFE4"/>
<comment type="caution">
    <text evidence="2">The sequence shown here is derived from an EMBL/GenBank/DDBJ whole genome shotgun (WGS) entry which is preliminary data.</text>
</comment>
<feature type="region of interest" description="Disordered" evidence="1">
    <location>
        <begin position="306"/>
        <end position="349"/>
    </location>
</feature>
<feature type="compositionally biased region" description="Low complexity" evidence="1">
    <location>
        <begin position="200"/>
        <end position="218"/>
    </location>
</feature>
<organism evidence="2 3">
    <name type="scientific">Sphaceloma murrayae</name>
    <dbReference type="NCBI Taxonomy" id="2082308"/>
    <lineage>
        <taxon>Eukaryota</taxon>
        <taxon>Fungi</taxon>
        <taxon>Dikarya</taxon>
        <taxon>Ascomycota</taxon>
        <taxon>Pezizomycotina</taxon>
        <taxon>Dothideomycetes</taxon>
        <taxon>Dothideomycetidae</taxon>
        <taxon>Myriangiales</taxon>
        <taxon>Elsinoaceae</taxon>
        <taxon>Sphaceloma</taxon>
    </lineage>
</organism>
<protein>
    <submittedName>
        <fullName evidence="2">Dihydroorotate dehydrogenase (Quinone), mitochondrial</fullName>
    </submittedName>
</protein>
<evidence type="ECO:0000256" key="1">
    <source>
        <dbReference type="SAM" id="MobiDB-lite"/>
    </source>
</evidence>
<keyword evidence="3" id="KW-1185">Reference proteome</keyword>
<feature type="compositionally biased region" description="Basic and acidic residues" evidence="1">
    <location>
        <begin position="106"/>
        <end position="116"/>
    </location>
</feature>
<accession>A0A2K1QFE4</accession>
<feature type="compositionally biased region" description="Low complexity" evidence="1">
    <location>
        <begin position="258"/>
        <end position="282"/>
    </location>
</feature>
<feature type="compositionally biased region" description="Polar residues" evidence="1">
    <location>
        <begin position="118"/>
        <end position="135"/>
    </location>
</feature>
<dbReference type="AlphaFoldDB" id="A0A2K1QFE4"/>
<feature type="compositionally biased region" description="Pro residues" evidence="1">
    <location>
        <begin position="41"/>
        <end position="54"/>
    </location>
</feature>
<sequence length="363" mass="38169">MVESHLIAELPAPVPTSDRAPPPLALDTTPSTPVLERPYSPSTPSPMARPPTPGGGPLSSHPATPVPTNDRFAPSPPTETPEDRPEGPLYGRPEQSRVVQSQSNQEQEHDEPRKADSVTATTSLEHTTPTKNSKSIPVIEAASAIASAGNSRPPSSHLTAVPTNTTPIKTGVPARKPLAPASPNPSKPLNRRNSTGVRKLLSLTSLRSSFSSSRTSLPQPSPDPPSATPTRSSVKRPSSPSISSTLSPSNTGTYQTYTASVSGGTTPASSTPFSPESPTSSPRLRKRKSGSWFKRASMMMLGNDELENVPEGGEQYVFKSGSAGSSPRESEPRGARGIPTLPEIRALEGEKGWGEGMFASIGR</sequence>
<feature type="compositionally biased region" description="Polar residues" evidence="1">
    <location>
        <begin position="148"/>
        <end position="168"/>
    </location>
</feature>